<dbReference type="KEGG" id="dor:Desor_3457"/>
<gene>
    <name evidence="2" type="ordered locus">Desor_3457</name>
</gene>
<dbReference type="HOGENOM" id="CLU_1755902_0_0_9"/>
<evidence type="ECO:0000313" key="3">
    <source>
        <dbReference type="Proteomes" id="UP000006346"/>
    </source>
</evidence>
<keyword evidence="1" id="KW-0812">Transmembrane</keyword>
<dbReference type="PATRIC" id="fig|768706.3.peg.3484"/>
<sequence length="148" mass="17342">MGVCHYAVEKTVVNTVLPFPSVRMAKLFFEFLGRYREWKFARRQELVGMIIVILLGLLAVGIPWLFPKAGITVSIILLIFFYFAARQYIRLNERASHLYVNVHILHHHLLGKLEVGFCDHQEPCRCAEEFRDYALKRYHISFDSNTIK</sequence>
<dbReference type="OrthoDB" id="1796573at2"/>
<accession>G7WFS4</accession>
<dbReference type="eggNOG" id="ENOG503494W">
    <property type="taxonomic scope" value="Bacteria"/>
</dbReference>
<evidence type="ECO:0000313" key="2">
    <source>
        <dbReference type="EMBL" id="AET68947.1"/>
    </source>
</evidence>
<keyword evidence="3" id="KW-1185">Reference proteome</keyword>
<reference evidence="3" key="1">
    <citation type="submission" date="2011-11" db="EMBL/GenBank/DDBJ databases">
        <title>Complete sequence of Desulfosporosinus orientis DSM 765.</title>
        <authorList>
            <person name="Lucas S."/>
            <person name="Han J."/>
            <person name="Lapidus A."/>
            <person name="Cheng J.-F."/>
            <person name="Goodwin L."/>
            <person name="Pitluck S."/>
            <person name="Peters L."/>
            <person name="Ovchinnikova G."/>
            <person name="Teshima H."/>
            <person name="Detter J.C."/>
            <person name="Han C."/>
            <person name="Tapia R."/>
            <person name="Land M."/>
            <person name="Hauser L."/>
            <person name="Kyrpides N."/>
            <person name="Ivanova N."/>
            <person name="Pagani I."/>
            <person name="Pester M."/>
            <person name="Spring S."/>
            <person name="Ollivier B."/>
            <person name="Rattei T."/>
            <person name="Klenk H.-P."/>
            <person name="Wagner M."/>
            <person name="Loy A."/>
            <person name="Woyke T."/>
        </authorList>
    </citation>
    <scope>NUCLEOTIDE SEQUENCE [LARGE SCALE GENOMIC DNA]</scope>
    <source>
        <strain evidence="3">ATCC 19365 / DSM 765 / NCIMB 8382 / VKM B-1628</strain>
    </source>
</reference>
<dbReference type="STRING" id="768706.Desor_3457"/>
<name>G7WFS4_DESOD</name>
<feature type="transmembrane region" description="Helical" evidence="1">
    <location>
        <begin position="71"/>
        <end position="89"/>
    </location>
</feature>
<keyword evidence="1" id="KW-0472">Membrane</keyword>
<dbReference type="Proteomes" id="UP000006346">
    <property type="component" value="Chromosome"/>
</dbReference>
<organism evidence="2 3">
    <name type="scientific">Desulfosporosinus orientis (strain ATCC 19365 / DSM 765 / NCIMB 8382 / VKM B-1628 / Singapore I)</name>
    <name type="common">Desulfotomaculum orientis</name>
    <dbReference type="NCBI Taxonomy" id="768706"/>
    <lineage>
        <taxon>Bacteria</taxon>
        <taxon>Bacillati</taxon>
        <taxon>Bacillota</taxon>
        <taxon>Clostridia</taxon>
        <taxon>Eubacteriales</taxon>
        <taxon>Desulfitobacteriaceae</taxon>
        <taxon>Desulfosporosinus</taxon>
    </lineage>
</organism>
<feature type="transmembrane region" description="Helical" evidence="1">
    <location>
        <begin position="46"/>
        <end position="65"/>
    </location>
</feature>
<protein>
    <submittedName>
        <fullName evidence="2">Uncharacterized protein</fullName>
    </submittedName>
</protein>
<dbReference type="EMBL" id="CP003108">
    <property type="protein sequence ID" value="AET68947.1"/>
    <property type="molecule type" value="Genomic_DNA"/>
</dbReference>
<keyword evidence="1" id="KW-1133">Transmembrane helix</keyword>
<dbReference type="AlphaFoldDB" id="G7WFS4"/>
<proteinExistence type="predicted"/>
<reference evidence="2 3" key="2">
    <citation type="journal article" date="2012" name="J. Bacteriol.">
        <title>Complete genome sequences of Desulfosporosinus orientis DSM765T, Desulfosporosinus youngiae DSM17734T, Desulfosporosinus meridiei DSM13257T, and Desulfosporosinus acidiphilus DSM22704T.</title>
        <authorList>
            <person name="Pester M."/>
            <person name="Brambilla E."/>
            <person name="Alazard D."/>
            <person name="Rattei T."/>
            <person name="Weinmaier T."/>
            <person name="Han J."/>
            <person name="Lucas S."/>
            <person name="Lapidus A."/>
            <person name="Cheng J.F."/>
            <person name="Goodwin L."/>
            <person name="Pitluck S."/>
            <person name="Peters L."/>
            <person name="Ovchinnikova G."/>
            <person name="Teshima H."/>
            <person name="Detter J.C."/>
            <person name="Han C.S."/>
            <person name="Tapia R."/>
            <person name="Land M.L."/>
            <person name="Hauser L."/>
            <person name="Kyrpides N.C."/>
            <person name="Ivanova N.N."/>
            <person name="Pagani I."/>
            <person name="Huntmann M."/>
            <person name="Wei C.L."/>
            <person name="Davenport K.W."/>
            <person name="Daligault H."/>
            <person name="Chain P.S."/>
            <person name="Chen A."/>
            <person name="Mavromatis K."/>
            <person name="Markowitz V."/>
            <person name="Szeto E."/>
            <person name="Mikhailova N."/>
            <person name="Pati A."/>
            <person name="Wagner M."/>
            <person name="Woyke T."/>
            <person name="Ollivier B."/>
            <person name="Klenk H.P."/>
            <person name="Spring S."/>
            <person name="Loy A."/>
        </authorList>
    </citation>
    <scope>NUCLEOTIDE SEQUENCE [LARGE SCALE GENOMIC DNA]</scope>
    <source>
        <strain evidence="3">ATCC 19365 / DSM 765 / NCIMB 8382 / VKM B-1628</strain>
    </source>
</reference>
<evidence type="ECO:0000256" key="1">
    <source>
        <dbReference type="SAM" id="Phobius"/>
    </source>
</evidence>